<comment type="similarity">
    <text evidence="2">Belongs to the TFIIB family.</text>
</comment>
<dbReference type="Gene3D" id="1.20.5.650">
    <property type="entry name" value="Single helix bin"/>
    <property type="match status" value="1"/>
</dbReference>
<evidence type="ECO:0000256" key="10">
    <source>
        <dbReference type="ARBA" id="ARBA00023242"/>
    </source>
</evidence>
<dbReference type="PANTHER" id="PTHR11618">
    <property type="entry name" value="TRANSCRIPTION INITIATION FACTOR IIB-RELATED"/>
    <property type="match status" value="1"/>
</dbReference>
<proteinExistence type="evidence at transcript level"/>
<evidence type="ECO:0000259" key="14">
    <source>
        <dbReference type="PROSITE" id="PS51134"/>
    </source>
</evidence>
<dbReference type="GO" id="GO:0001006">
    <property type="term" value="F:RNA polymerase III type 3 promoter sequence-specific DNA binding"/>
    <property type="evidence" value="ECO:0007669"/>
    <property type="project" value="TreeGrafter"/>
</dbReference>
<evidence type="ECO:0000256" key="4">
    <source>
        <dbReference type="ARBA" id="ARBA00022737"/>
    </source>
</evidence>
<feature type="compositionally biased region" description="Acidic residues" evidence="13">
    <location>
        <begin position="603"/>
        <end position="617"/>
    </location>
</feature>
<protein>
    <recommendedName>
        <fullName evidence="11">B-related factor 1</fullName>
    </recommendedName>
</protein>
<keyword evidence="3" id="KW-0479">Metal-binding</keyword>
<dbReference type="InterPro" id="IPR013150">
    <property type="entry name" value="TFIIB_cyclin"/>
</dbReference>
<keyword evidence="8" id="KW-0010">Activator</keyword>
<evidence type="ECO:0000256" key="12">
    <source>
        <dbReference type="PROSITE-ProRule" id="PRU00469"/>
    </source>
</evidence>
<dbReference type="GO" id="GO:0070897">
    <property type="term" value="P:transcription preinitiation complex assembly"/>
    <property type="evidence" value="ECO:0007669"/>
    <property type="project" value="InterPro"/>
</dbReference>
<keyword evidence="4" id="KW-0677">Repeat</keyword>
<dbReference type="InterPro" id="IPR013137">
    <property type="entry name" value="Znf_TFIIB"/>
</dbReference>
<evidence type="ECO:0000256" key="1">
    <source>
        <dbReference type="ARBA" id="ARBA00004123"/>
    </source>
</evidence>
<dbReference type="GO" id="GO:0097550">
    <property type="term" value="C:transcription preinitiation complex"/>
    <property type="evidence" value="ECO:0007669"/>
    <property type="project" value="TreeGrafter"/>
</dbReference>
<dbReference type="FunFam" id="1.10.472.10:FF:000002">
    <property type="entry name" value="Transcription factor IIIB 90 kDa subunit"/>
    <property type="match status" value="1"/>
</dbReference>
<dbReference type="PRINTS" id="PR00685">
    <property type="entry name" value="TIFACTORIIB"/>
</dbReference>
<feature type="compositionally biased region" description="Basic residues" evidence="13">
    <location>
        <begin position="494"/>
        <end position="506"/>
    </location>
</feature>
<dbReference type="SUPFAM" id="SSF57783">
    <property type="entry name" value="Zinc beta-ribbon"/>
    <property type="match status" value="1"/>
</dbReference>
<dbReference type="CDD" id="cd20554">
    <property type="entry name" value="CYCLIN_TFIIIB90_rpt2"/>
    <property type="match status" value="1"/>
</dbReference>
<dbReference type="GO" id="GO:0005634">
    <property type="term" value="C:nucleus"/>
    <property type="evidence" value="ECO:0007669"/>
    <property type="project" value="UniProtKB-SubCell"/>
</dbReference>
<dbReference type="Pfam" id="PF00382">
    <property type="entry name" value="TFIIB"/>
    <property type="match status" value="2"/>
</dbReference>
<evidence type="ECO:0000256" key="2">
    <source>
        <dbReference type="ARBA" id="ARBA00010857"/>
    </source>
</evidence>
<dbReference type="GO" id="GO:0000995">
    <property type="term" value="F:RNA polymerase III general transcription initiation factor activity"/>
    <property type="evidence" value="ECO:0007669"/>
    <property type="project" value="TreeGrafter"/>
</dbReference>
<keyword evidence="5 12" id="KW-0863">Zinc-finger</keyword>
<comment type="subcellular location">
    <subcellularLocation>
        <location evidence="1">Nucleus</location>
    </subcellularLocation>
</comment>
<reference evidence="15" key="1">
    <citation type="submission" date="2020-04" db="EMBL/GenBank/DDBJ databases">
        <authorList>
            <person name="Neveu A P."/>
        </authorList>
    </citation>
    <scope>NUCLEOTIDE SEQUENCE</scope>
    <source>
        <tissue evidence="15">Whole embryo</tissue>
    </source>
</reference>
<evidence type="ECO:0000256" key="13">
    <source>
        <dbReference type="SAM" id="MobiDB-lite"/>
    </source>
</evidence>
<dbReference type="SUPFAM" id="SSF47954">
    <property type="entry name" value="Cyclin-like"/>
    <property type="match status" value="2"/>
</dbReference>
<evidence type="ECO:0000313" key="15">
    <source>
        <dbReference type="EMBL" id="CAB3226188.1"/>
    </source>
</evidence>
<keyword evidence="9" id="KW-0804">Transcription</keyword>
<feature type="region of interest" description="Disordered" evidence="13">
    <location>
        <begin position="485"/>
        <end position="512"/>
    </location>
</feature>
<evidence type="ECO:0000256" key="9">
    <source>
        <dbReference type="ARBA" id="ARBA00023163"/>
    </source>
</evidence>
<feature type="region of interest" description="Disordered" evidence="13">
    <location>
        <begin position="329"/>
        <end position="366"/>
    </location>
</feature>
<dbReference type="InterPro" id="IPR036915">
    <property type="entry name" value="Cyclin-like_sf"/>
</dbReference>
<dbReference type="SMART" id="SM00385">
    <property type="entry name" value="CYCLIN"/>
    <property type="match status" value="2"/>
</dbReference>
<sequence>MSKTCPHCKSSDLDVDPSRGDIVCKNCGSVLEENSIVSEVTIQENADGSSSVVGQFVSSEGSYKPYLNGFQYGLGKESRQVTLDKGKQSIRDLAALLKLNKHCIDTAYNFFKMAISKRLSRGRRISHIVAACLYMTCRTEGTPHLLLDFSDITQVNVFTLGKVFLLLAKELHINLPVLDPCMYITRFAHRLDFGEKTNDVTVTALRLVSRMKRDWLHTGRRPSGLCGAALLVAARLHGFNCDLNDIVKVVKIGHETIRKRLTEFESTPSSQLTINEFMNIDLEAEHDPPAFYNGRIKTKIQQLETQAGGMTYIETEIGKLSHAIDDKLAQGRPDSPVAGKPSSSLAKPCITENGLYDEPAEPEDPDLKISASFVHSENPQVLAETFLTPNRSSNRPKNGPTAPYPNGLGPTVASLGLNQSVKESLSTPSKDCRKRKKSEDGELDLDGIDDEEIDRLLLTPRESEIKSKIWVQEFGGFVKEMEEKRQKKQEEQKKKARPFRNARTKRKEYYGESRTAGEALEKLLSRQKLSNKIDYEALRKATEDDKTEVMHPPHLVIEDHELQPSFAKKKKNAVEACIPFGSDDLPKPSTETIEEFKPPVFSTEDEEEGDEDAEEDGEICESAGLLMQKMSGYPIDIYN</sequence>
<evidence type="ECO:0000256" key="7">
    <source>
        <dbReference type="ARBA" id="ARBA00023015"/>
    </source>
</evidence>
<dbReference type="PANTHER" id="PTHR11618:SF4">
    <property type="entry name" value="TRANSCRIPTION FACTOR IIIB 90 KDA SUBUNIT"/>
    <property type="match status" value="1"/>
</dbReference>
<keyword evidence="7" id="KW-0805">Transcription regulation</keyword>
<keyword evidence="6" id="KW-0862">Zinc</keyword>
<organism evidence="15">
    <name type="scientific">Phallusia mammillata</name>
    <dbReference type="NCBI Taxonomy" id="59560"/>
    <lineage>
        <taxon>Eukaryota</taxon>
        <taxon>Metazoa</taxon>
        <taxon>Chordata</taxon>
        <taxon>Tunicata</taxon>
        <taxon>Ascidiacea</taxon>
        <taxon>Phlebobranchia</taxon>
        <taxon>Ascidiidae</taxon>
        <taxon>Phallusia</taxon>
    </lineage>
</organism>
<dbReference type="InterPro" id="IPR011665">
    <property type="entry name" value="BRF1_TBP-bd_dom"/>
</dbReference>
<gene>
    <name evidence="15" type="primary">Brf1</name>
</gene>
<dbReference type="Gene3D" id="2.20.25.10">
    <property type="match status" value="1"/>
</dbReference>
<dbReference type="AlphaFoldDB" id="A0A6F9D7Z1"/>
<dbReference type="CDD" id="cd20553">
    <property type="entry name" value="CYCLIN_TFIIIB90_rpt1"/>
    <property type="match status" value="1"/>
</dbReference>
<evidence type="ECO:0000256" key="6">
    <source>
        <dbReference type="ARBA" id="ARBA00022833"/>
    </source>
</evidence>
<feature type="region of interest" description="Disordered" evidence="13">
    <location>
        <begin position="385"/>
        <end position="445"/>
    </location>
</feature>
<evidence type="ECO:0000256" key="5">
    <source>
        <dbReference type="ARBA" id="ARBA00022771"/>
    </source>
</evidence>
<feature type="region of interest" description="Disordered" evidence="13">
    <location>
        <begin position="580"/>
        <end position="617"/>
    </location>
</feature>
<dbReference type="Pfam" id="PF08271">
    <property type="entry name" value="Zn_Ribbon_TF"/>
    <property type="match status" value="1"/>
</dbReference>
<evidence type="ECO:0000256" key="11">
    <source>
        <dbReference type="ARBA" id="ARBA00031009"/>
    </source>
</evidence>
<dbReference type="GO" id="GO:0000126">
    <property type="term" value="C:transcription factor TFIIIB complex"/>
    <property type="evidence" value="ECO:0007669"/>
    <property type="project" value="TreeGrafter"/>
</dbReference>
<feature type="domain" description="TFIIB-type" evidence="14">
    <location>
        <begin position="1"/>
        <end position="32"/>
    </location>
</feature>
<feature type="compositionally biased region" description="Polar residues" evidence="13">
    <location>
        <begin position="387"/>
        <end position="396"/>
    </location>
</feature>
<dbReference type="GO" id="GO:0008270">
    <property type="term" value="F:zinc ion binding"/>
    <property type="evidence" value="ECO:0007669"/>
    <property type="project" value="UniProtKB-KW"/>
</dbReference>
<dbReference type="FunFam" id="2.20.25.10:FF:000012">
    <property type="entry name" value="Putative transcription factor IIIB 90 kDa subunit"/>
    <property type="match status" value="1"/>
</dbReference>
<dbReference type="Gene3D" id="1.10.472.10">
    <property type="entry name" value="Cyclin-like"/>
    <property type="match status" value="2"/>
</dbReference>
<name>A0A6F9D7Z1_9ASCI</name>
<dbReference type="EMBL" id="LR783387">
    <property type="protein sequence ID" value="CAB3226188.1"/>
    <property type="molecule type" value="mRNA"/>
</dbReference>
<keyword evidence="10" id="KW-0539">Nucleus</keyword>
<evidence type="ECO:0000256" key="8">
    <source>
        <dbReference type="ARBA" id="ARBA00023159"/>
    </source>
</evidence>
<dbReference type="Pfam" id="PF07741">
    <property type="entry name" value="BRF1"/>
    <property type="match status" value="1"/>
</dbReference>
<evidence type="ECO:0000256" key="3">
    <source>
        <dbReference type="ARBA" id="ARBA00022723"/>
    </source>
</evidence>
<dbReference type="PROSITE" id="PS51134">
    <property type="entry name" value="ZF_TFIIB"/>
    <property type="match status" value="1"/>
</dbReference>
<dbReference type="FunFam" id="1.10.472.10:FF:000007">
    <property type="entry name" value="Transcription factor IIIB 90 kDa subunit"/>
    <property type="match status" value="1"/>
</dbReference>
<accession>A0A6F9D7Z1</accession>
<dbReference type="GO" id="GO:0017025">
    <property type="term" value="F:TBP-class protein binding"/>
    <property type="evidence" value="ECO:0007669"/>
    <property type="project" value="InterPro"/>
</dbReference>
<dbReference type="InterPro" id="IPR000812">
    <property type="entry name" value="TFIIB"/>
</dbReference>
<dbReference type="InterPro" id="IPR013763">
    <property type="entry name" value="Cyclin-like_dom"/>
</dbReference>
<feature type="compositionally biased region" description="Polar residues" evidence="13">
    <location>
        <begin position="416"/>
        <end position="429"/>
    </location>
</feature>